<gene>
    <name evidence="1" type="ORF">T12_6447</name>
</gene>
<dbReference type="AlphaFoldDB" id="A0A0V1A643"/>
<dbReference type="Proteomes" id="UP000054783">
    <property type="component" value="Unassembled WGS sequence"/>
</dbReference>
<evidence type="ECO:0000313" key="2">
    <source>
        <dbReference type="Proteomes" id="UP000054783"/>
    </source>
</evidence>
<organism evidence="1 2">
    <name type="scientific">Trichinella patagoniensis</name>
    <dbReference type="NCBI Taxonomy" id="990121"/>
    <lineage>
        <taxon>Eukaryota</taxon>
        <taxon>Metazoa</taxon>
        <taxon>Ecdysozoa</taxon>
        <taxon>Nematoda</taxon>
        <taxon>Enoplea</taxon>
        <taxon>Dorylaimia</taxon>
        <taxon>Trichinellida</taxon>
        <taxon>Trichinellidae</taxon>
        <taxon>Trichinella</taxon>
    </lineage>
</organism>
<dbReference type="EMBL" id="JYDQ01000026">
    <property type="protein sequence ID" value="KRY20274.1"/>
    <property type="molecule type" value="Genomic_DNA"/>
</dbReference>
<name>A0A0V1A643_9BILA</name>
<keyword evidence="2" id="KW-1185">Reference proteome</keyword>
<accession>A0A0V1A643</accession>
<evidence type="ECO:0000313" key="1">
    <source>
        <dbReference type="EMBL" id="KRY20274.1"/>
    </source>
</evidence>
<comment type="caution">
    <text evidence="1">The sequence shown here is derived from an EMBL/GenBank/DDBJ whole genome shotgun (WGS) entry which is preliminary data.</text>
</comment>
<reference evidence="1 2" key="1">
    <citation type="submission" date="2015-01" db="EMBL/GenBank/DDBJ databases">
        <title>Evolution of Trichinella species and genotypes.</title>
        <authorList>
            <person name="Korhonen P.K."/>
            <person name="Edoardo P."/>
            <person name="Giuseppe L.R."/>
            <person name="Gasser R.B."/>
        </authorList>
    </citation>
    <scope>NUCLEOTIDE SEQUENCE [LARGE SCALE GENOMIC DNA]</scope>
    <source>
        <strain evidence="1">ISS2496</strain>
    </source>
</reference>
<protein>
    <submittedName>
        <fullName evidence="1">Uncharacterized protein</fullName>
    </submittedName>
</protein>
<proteinExistence type="predicted"/>
<sequence>MGSVVNVENLSVINNTCRGLPLLEVCIKCVLLSSAIFIDLLSDYPRLSVIPLIGLSNALDTPGVAITTQKYSPLTSEMSDLLFRSLYSGPPSRSSGNNQVEISSLQRTFPFRFDPL</sequence>